<comment type="caution">
    <text evidence="1">The sequence shown here is derived from an EMBL/GenBank/DDBJ whole genome shotgun (WGS) entry which is preliminary data.</text>
</comment>
<keyword evidence="2" id="KW-1185">Reference proteome</keyword>
<sequence>MLRGCLSIGLHVTIRNSTQEDMFPRHWTKKWNNPIGFQGLLKKDSFSRVLFELRSVEILLEQHCRALLLYDPLTESFNDVQFKGIPNWFETIFHVGIFTQIGTLFGI</sequence>
<proteinExistence type="predicted"/>
<protein>
    <submittedName>
        <fullName evidence="1">Uncharacterized protein</fullName>
    </submittedName>
</protein>
<dbReference type="OrthoDB" id="10451917at2759"/>
<dbReference type="Proteomes" id="UP000237000">
    <property type="component" value="Unassembled WGS sequence"/>
</dbReference>
<dbReference type="AlphaFoldDB" id="A0A2P5DUZ1"/>
<name>A0A2P5DUZ1_TREOI</name>
<dbReference type="EMBL" id="JXTC01000247">
    <property type="protein sequence ID" value="PON77105.1"/>
    <property type="molecule type" value="Genomic_DNA"/>
</dbReference>
<organism evidence="1 2">
    <name type="scientific">Trema orientale</name>
    <name type="common">Charcoal tree</name>
    <name type="synonym">Celtis orientalis</name>
    <dbReference type="NCBI Taxonomy" id="63057"/>
    <lineage>
        <taxon>Eukaryota</taxon>
        <taxon>Viridiplantae</taxon>
        <taxon>Streptophyta</taxon>
        <taxon>Embryophyta</taxon>
        <taxon>Tracheophyta</taxon>
        <taxon>Spermatophyta</taxon>
        <taxon>Magnoliopsida</taxon>
        <taxon>eudicotyledons</taxon>
        <taxon>Gunneridae</taxon>
        <taxon>Pentapetalae</taxon>
        <taxon>rosids</taxon>
        <taxon>fabids</taxon>
        <taxon>Rosales</taxon>
        <taxon>Cannabaceae</taxon>
        <taxon>Trema</taxon>
    </lineage>
</organism>
<reference evidence="2" key="1">
    <citation type="submission" date="2016-06" db="EMBL/GenBank/DDBJ databases">
        <title>Parallel loss of symbiosis genes in relatives of nitrogen-fixing non-legume Parasponia.</title>
        <authorList>
            <person name="Van Velzen R."/>
            <person name="Holmer R."/>
            <person name="Bu F."/>
            <person name="Rutten L."/>
            <person name="Van Zeijl A."/>
            <person name="Liu W."/>
            <person name="Santuari L."/>
            <person name="Cao Q."/>
            <person name="Sharma T."/>
            <person name="Shen D."/>
            <person name="Roswanjaya Y."/>
            <person name="Wardhani T."/>
            <person name="Kalhor M.S."/>
            <person name="Jansen J."/>
            <person name="Van den Hoogen J."/>
            <person name="Gungor B."/>
            <person name="Hartog M."/>
            <person name="Hontelez J."/>
            <person name="Verver J."/>
            <person name="Yang W.-C."/>
            <person name="Schijlen E."/>
            <person name="Repin R."/>
            <person name="Schilthuizen M."/>
            <person name="Schranz E."/>
            <person name="Heidstra R."/>
            <person name="Miyata K."/>
            <person name="Fedorova E."/>
            <person name="Kohlen W."/>
            <person name="Bisseling T."/>
            <person name="Smit S."/>
            <person name="Geurts R."/>
        </authorList>
    </citation>
    <scope>NUCLEOTIDE SEQUENCE [LARGE SCALE GENOMIC DNA]</scope>
    <source>
        <strain evidence="2">cv. RG33-2</strain>
    </source>
</reference>
<evidence type="ECO:0000313" key="1">
    <source>
        <dbReference type="EMBL" id="PON77105.1"/>
    </source>
</evidence>
<accession>A0A2P5DUZ1</accession>
<dbReference type="InParanoid" id="A0A2P5DUZ1"/>
<gene>
    <name evidence="1" type="ORF">TorRG33x02_240770</name>
</gene>
<evidence type="ECO:0000313" key="2">
    <source>
        <dbReference type="Proteomes" id="UP000237000"/>
    </source>
</evidence>